<dbReference type="Proteomes" id="UP000235672">
    <property type="component" value="Unassembled WGS sequence"/>
</dbReference>
<evidence type="ECO:0000313" key="2">
    <source>
        <dbReference type="EMBL" id="PMD23340.1"/>
    </source>
</evidence>
<organism evidence="2 3">
    <name type="scientific">Hyaloscypha hepaticicola</name>
    <dbReference type="NCBI Taxonomy" id="2082293"/>
    <lineage>
        <taxon>Eukaryota</taxon>
        <taxon>Fungi</taxon>
        <taxon>Dikarya</taxon>
        <taxon>Ascomycota</taxon>
        <taxon>Pezizomycotina</taxon>
        <taxon>Leotiomycetes</taxon>
        <taxon>Helotiales</taxon>
        <taxon>Hyaloscyphaceae</taxon>
        <taxon>Hyaloscypha</taxon>
    </lineage>
</organism>
<gene>
    <name evidence="2" type="ORF">NA56DRAFT_701626</name>
</gene>
<keyword evidence="3" id="KW-1185">Reference proteome</keyword>
<name>A0A2J6QAP0_9HELO</name>
<dbReference type="AlphaFoldDB" id="A0A2J6QAP0"/>
<reference evidence="2 3" key="1">
    <citation type="submission" date="2016-05" db="EMBL/GenBank/DDBJ databases">
        <title>A degradative enzymes factory behind the ericoid mycorrhizal symbiosis.</title>
        <authorList>
            <consortium name="DOE Joint Genome Institute"/>
            <person name="Martino E."/>
            <person name="Morin E."/>
            <person name="Grelet G."/>
            <person name="Kuo A."/>
            <person name="Kohler A."/>
            <person name="Daghino S."/>
            <person name="Barry K."/>
            <person name="Choi C."/>
            <person name="Cichocki N."/>
            <person name="Clum A."/>
            <person name="Copeland A."/>
            <person name="Hainaut M."/>
            <person name="Haridas S."/>
            <person name="Labutti K."/>
            <person name="Lindquist E."/>
            <person name="Lipzen A."/>
            <person name="Khouja H.-R."/>
            <person name="Murat C."/>
            <person name="Ohm R."/>
            <person name="Olson A."/>
            <person name="Spatafora J."/>
            <person name="Veneault-Fourrey C."/>
            <person name="Henrissat B."/>
            <person name="Grigoriev I."/>
            <person name="Martin F."/>
            <person name="Perotto S."/>
        </authorList>
    </citation>
    <scope>NUCLEOTIDE SEQUENCE [LARGE SCALE GENOMIC DNA]</scope>
    <source>
        <strain evidence="2 3">UAMH 7357</strain>
    </source>
</reference>
<sequence length="195" mass="21559">MRRDEMRGVSWHEWKRSESLPQSLSGDAMKLLISLNVKPDLIWVILLRVADGKVGADVGVAVIVQWPSSRAEEGRGFVAAWRLTVRHRAYPRDKQSTERGENRIISRKLAVASAAVCGEHALSGQAADLCNSARLHCAFRGVLHEACDSNQYANRCPLARNKGTIQRGTHVRTGKARARTGMESRSQLSAITDCE</sequence>
<proteinExistence type="predicted"/>
<protein>
    <submittedName>
        <fullName evidence="2">Uncharacterized protein</fullName>
    </submittedName>
</protein>
<evidence type="ECO:0000256" key="1">
    <source>
        <dbReference type="SAM" id="MobiDB-lite"/>
    </source>
</evidence>
<evidence type="ECO:0000313" key="3">
    <source>
        <dbReference type="Proteomes" id="UP000235672"/>
    </source>
</evidence>
<accession>A0A2J6QAP0</accession>
<feature type="region of interest" description="Disordered" evidence="1">
    <location>
        <begin position="174"/>
        <end position="195"/>
    </location>
</feature>
<feature type="compositionally biased region" description="Polar residues" evidence="1">
    <location>
        <begin position="183"/>
        <end position="195"/>
    </location>
</feature>
<dbReference type="EMBL" id="KZ613475">
    <property type="protein sequence ID" value="PMD23340.1"/>
    <property type="molecule type" value="Genomic_DNA"/>
</dbReference>